<dbReference type="EMBL" id="LXQA010496418">
    <property type="protein sequence ID" value="MCI55439.1"/>
    <property type="molecule type" value="Genomic_DNA"/>
</dbReference>
<comment type="caution">
    <text evidence="1">The sequence shown here is derived from an EMBL/GenBank/DDBJ whole genome shotgun (WGS) entry which is preliminary data.</text>
</comment>
<evidence type="ECO:0000313" key="1">
    <source>
        <dbReference type="EMBL" id="MCI55439.1"/>
    </source>
</evidence>
<dbReference type="Proteomes" id="UP000265520">
    <property type="component" value="Unassembled WGS sequence"/>
</dbReference>
<feature type="non-terminal residue" evidence="1">
    <location>
        <position position="1"/>
    </location>
</feature>
<proteinExistence type="predicted"/>
<evidence type="ECO:0000313" key="2">
    <source>
        <dbReference type="Proteomes" id="UP000265520"/>
    </source>
</evidence>
<protein>
    <submittedName>
        <fullName evidence="1">Uncharacterized protein</fullName>
    </submittedName>
</protein>
<accession>A0A392T326</accession>
<name>A0A392T326_9FABA</name>
<sequence length="18" mass="1969">PLMSPDVEAVNLLKCLNL</sequence>
<dbReference type="AlphaFoldDB" id="A0A392T326"/>
<reference evidence="1 2" key="1">
    <citation type="journal article" date="2018" name="Front. Plant Sci.">
        <title>Red Clover (Trifolium pratense) and Zigzag Clover (T. medium) - A Picture of Genomic Similarities and Differences.</title>
        <authorList>
            <person name="Dluhosova J."/>
            <person name="Istvanek J."/>
            <person name="Nedelnik J."/>
            <person name="Repkova J."/>
        </authorList>
    </citation>
    <scope>NUCLEOTIDE SEQUENCE [LARGE SCALE GENOMIC DNA]</scope>
    <source>
        <strain evidence="2">cv. 10/8</strain>
        <tissue evidence="1">Leaf</tissue>
    </source>
</reference>
<keyword evidence="2" id="KW-1185">Reference proteome</keyword>
<organism evidence="1 2">
    <name type="scientific">Trifolium medium</name>
    <dbReference type="NCBI Taxonomy" id="97028"/>
    <lineage>
        <taxon>Eukaryota</taxon>
        <taxon>Viridiplantae</taxon>
        <taxon>Streptophyta</taxon>
        <taxon>Embryophyta</taxon>
        <taxon>Tracheophyta</taxon>
        <taxon>Spermatophyta</taxon>
        <taxon>Magnoliopsida</taxon>
        <taxon>eudicotyledons</taxon>
        <taxon>Gunneridae</taxon>
        <taxon>Pentapetalae</taxon>
        <taxon>rosids</taxon>
        <taxon>fabids</taxon>
        <taxon>Fabales</taxon>
        <taxon>Fabaceae</taxon>
        <taxon>Papilionoideae</taxon>
        <taxon>50 kb inversion clade</taxon>
        <taxon>NPAAA clade</taxon>
        <taxon>Hologalegina</taxon>
        <taxon>IRL clade</taxon>
        <taxon>Trifolieae</taxon>
        <taxon>Trifolium</taxon>
    </lineage>
</organism>